<gene>
    <name evidence="2" type="ORF">SAMN05660690_0123</name>
</gene>
<proteinExistence type="predicted"/>
<dbReference type="InterPro" id="IPR011008">
    <property type="entry name" value="Dimeric_a/b-barrel"/>
</dbReference>
<sequence>MILIVIKFPVRPDRIDEFRAHADEYAAAVNAEEGSLFFEWSRSVLDPNTFVCIEGFRDSDAGASHVATPHAKAAFDWMSDLVAEQPQIIYVDTPDVSGFGPMGEVKPRT</sequence>
<protein>
    <submittedName>
        <fullName evidence="2">Quinol monooxygenase YgiN</fullName>
    </submittedName>
</protein>
<evidence type="ECO:0000313" key="3">
    <source>
        <dbReference type="Proteomes" id="UP000199416"/>
    </source>
</evidence>
<dbReference type="PROSITE" id="PS51725">
    <property type="entry name" value="ABM"/>
    <property type="match status" value="1"/>
</dbReference>
<name>A0A1G6I0G7_9ACTN</name>
<dbReference type="STRING" id="1190417.SAMN05660690_0123"/>
<accession>A0A1G6I0G7</accession>
<dbReference type="InterPro" id="IPR050744">
    <property type="entry name" value="AI-2_Isomerase_LsrG"/>
</dbReference>
<keyword evidence="2" id="KW-0560">Oxidoreductase</keyword>
<dbReference type="AlphaFoldDB" id="A0A1G6I0G7"/>
<reference evidence="3" key="1">
    <citation type="submission" date="2016-10" db="EMBL/GenBank/DDBJ databases">
        <authorList>
            <person name="Varghese N."/>
            <person name="Submissions S."/>
        </authorList>
    </citation>
    <scope>NUCLEOTIDE SEQUENCE [LARGE SCALE GENOMIC DNA]</scope>
    <source>
        <strain evidence="3">DSM 45421</strain>
    </source>
</reference>
<organism evidence="2 3">
    <name type="scientific">Geodermatophilus telluris</name>
    <dbReference type="NCBI Taxonomy" id="1190417"/>
    <lineage>
        <taxon>Bacteria</taxon>
        <taxon>Bacillati</taxon>
        <taxon>Actinomycetota</taxon>
        <taxon>Actinomycetes</taxon>
        <taxon>Geodermatophilales</taxon>
        <taxon>Geodermatophilaceae</taxon>
        <taxon>Geodermatophilus</taxon>
    </lineage>
</organism>
<dbReference type="PANTHER" id="PTHR33336">
    <property type="entry name" value="QUINOL MONOOXYGENASE YGIN-RELATED"/>
    <property type="match status" value="1"/>
</dbReference>
<dbReference type="Proteomes" id="UP000199416">
    <property type="component" value="Unassembled WGS sequence"/>
</dbReference>
<dbReference type="Gene3D" id="3.30.70.100">
    <property type="match status" value="1"/>
</dbReference>
<dbReference type="InterPro" id="IPR007138">
    <property type="entry name" value="ABM_dom"/>
</dbReference>
<keyword evidence="3" id="KW-1185">Reference proteome</keyword>
<evidence type="ECO:0000313" key="2">
    <source>
        <dbReference type="EMBL" id="SDB99873.1"/>
    </source>
</evidence>
<evidence type="ECO:0000259" key="1">
    <source>
        <dbReference type="PROSITE" id="PS51725"/>
    </source>
</evidence>
<feature type="domain" description="ABM" evidence="1">
    <location>
        <begin position="2"/>
        <end position="91"/>
    </location>
</feature>
<keyword evidence="2" id="KW-0503">Monooxygenase</keyword>
<dbReference type="GO" id="GO:0004497">
    <property type="term" value="F:monooxygenase activity"/>
    <property type="evidence" value="ECO:0007669"/>
    <property type="project" value="UniProtKB-KW"/>
</dbReference>
<dbReference type="PANTHER" id="PTHR33336:SF3">
    <property type="entry name" value="ABM DOMAIN-CONTAINING PROTEIN"/>
    <property type="match status" value="1"/>
</dbReference>
<dbReference type="RefSeq" id="WP_091362409.1">
    <property type="nucleotide sequence ID" value="NZ_FMZF01000001.1"/>
</dbReference>
<dbReference type="EMBL" id="FMZF01000001">
    <property type="protein sequence ID" value="SDB99873.1"/>
    <property type="molecule type" value="Genomic_DNA"/>
</dbReference>
<dbReference type="SUPFAM" id="SSF54909">
    <property type="entry name" value="Dimeric alpha+beta barrel"/>
    <property type="match status" value="1"/>
</dbReference>
<dbReference type="Pfam" id="PF03992">
    <property type="entry name" value="ABM"/>
    <property type="match status" value="1"/>
</dbReference>
<dbReference type="OrthoDB" id="8452260at2"/>